<keyword evidence="1" id="KW-0812">Transmembrane</keyword>
<keyword evidence="1" id="KW-1133">Transmembrane helix</keyword>
<evidence type="ECO:0000313" key="3">
    <source>
        <dbReference type="Proteomes" id="UP001058872"/>
    </source>
</evidence>
<gene>
    <name evidence="2" type="ORF">DCM83_27280</name>
</gene>
<protein>
    <recommendedName>
        <fullName evidence="4">Integral membrane protein</fullName>
    </recommendedName>
</protein>
<feature type="transmembrane region" description="Helical" evidence="1">
    <location>
        <begin position="43"/>
        <end position="63"/>
    </location>
</feature>
<evidence type="ECO:0000256" key="1">
    <source>
        <dbReference type="SAM" id="Phobius"/>
    </source>
</evidence>
<proteinExistence type="predicted"/>
<dbReference type="EMBL" id="CP028989">
    <property type="protein sequence ID" value="UUO68550.1"/>
    <property type="molecule type" value="Genomic_DNA"/>
</dbReference>
<feature type="transmembrane region" description="Helical" evidence="1">
    <location>
        <begin position="12"/>
        <end position="37"/>
    </location>
</feature>
<feature type="transmembrane region" description="Helical" evidence="1">
    <location>
        <begin position="70"/>
        <end position="91"/>
    </location>
</feature>
<reference evidence="2" key="1">
    <citation type="submission" date="2018-04" db="EMBL/GenBank/DDBJ databases">
        <title>Genomes of Endosymbiotic and Endophytic Bradyrhizobium Publication status.</title>
        <authorList>
            <person name="Guha S."/>
            <person name="Jorrin B."/>
            <person name="Sarkar M."/>
            <person name="Poole P.S."/>
            <person name="DasGupta M."/>
        </authorList>
    </citation>
    <scope>NUCLEOTIDE SEQUENCE</scope>
    <source>
        <strain evidence="2">WBOS16</strain>
    </source>
</reference>
<dbReference type="Proteomes" id="UP001058872">
    <property type="component" value="Chromosome"/>
</dbReference>
<sequence>MIVASTFLRRALFADAVFSGVAALGFTFGASTFAALFNLPEALLRETGLFLIGYAALVGWLASRAAVAKALVLLVVVGNAAWTVGSIALLLSGAVSPNLAGELMVVAQAIATGVFAELQYVGLRKSGSVAAA</sequence>
<dbReference type="RefSeq" id="WP_257175479.1">
    <property type="nucleotide sequence ID" value="NZ_CP028989.1"/>
</dbReference>
<dbReference type="AlphaFoldDB" id="A0AAE9SRQ1"/>
<evidence type="ECO:0008006" key="4">
    <source>
        <dbReference type="Google" id="ProtNLM"/>
    </source>
</evidence>
<feature type="transmembrane region" description="Helical" evidence="1">
    <location>
        <begin position="103"/>
        <end position="123"/>
    </location>
</feature>
<organism evidence="2 3">
    <name type="scientific">Bradyrhizobium betae</name>
    <dbReference type="NCBI Taxonomy" id="244734"/>
    <lineage>
        <taxon>Bacteria</taxon>
        <taxon>Pseudomonadati</taxon>
        <taxon>Pseudomonadota</taxon>
        <taxon>Alphaproteobacteria</taxon>
        <taxon>Hyphomicrobiales</taxon>
        <taxon>Nitrobacteraceae</taxon>
        <taxon>Bradyrhizobium</taxon>
    </lineage>
</organism>
<accession>A0AAE9SRQ1</accession>
<name>A0AAE9SRQ1_9BRAD</name>
<evidence type="ECO:0000313" key="2">
    <source>
        <dbReference type="EMBL" id="UUO68550.1"/>
    </source>
</evidence>
<keyword evidence="1" id="KW-0472">Membrane</keyword>